<sequence>MTDWIKVTSTLWSGFEHGLSAPLPHVGLAGVNPLPLRASEQTISWADMN</sequence>
<reference evidence="1 2" key="1">
    <citation type="journal article" date="2012" name="J. Bacteriol.">
        <title>Complete Genome Sequence of the Probiotic Bacterium Bifidobacterium bifidum Strain BGN4.</title>
        <authorList>
            <person name="Yu D.S."/>
            <person name="Jeong H."/>
            <person name="Lee D.H."/>
            <person name="Kwon S.K."/>
            <person name="Song J.Y."/>
            <person name="Kim B.K."/>
            <person name="Park M.S."/>
            <person name="Ji G.E."/>
            <person name="Oh T.K."/>
            <person name="Kim J.F."/>
        </authorList>
    </citation>
    <scope>NUCLEOTIDE SEQUENCE [LARGE SCALE GENOMIC DNA]</scope>
    <source>
        <strain evidence="1 2">BGN4</strain>
    </source>
</reference>
<name>I3WFJ2_BIFBI</name>
<dbReference type="HOGENOM" id="CLU_3132805_0_0_11"/>
<gene>
    <name evidence="1" type="ORF">BBB_0058</name>
</gene>
<dbReference type="EMBL" id="CP001361">
    <property type="protein sequence ID" value="AFL03655.1"/>
    <property type="molecule type" value="Genomic_DNA"/>
</dbReference>
<evidence type="ECO:0000313" key="2">
    <source>
        <dbReference type="Proteomes" id="UP000006173"/>
    </source>
</evidence>
<proteinExistence type="predicted"/>
<evidence type="ECO:0000313" key="1">
    <source>
        <dbReference type="EMBL" id="AFL03655.1"/>
    </source>
</evidence>
<dbReference type="PATRIC" id="fig|484020.3.peg.56"/>
<organism evidence="1 2">
    <name type="scientific">Bifidobacterium bifidum BGN4</name>
    <dbReference type="NCBI Taxonomy" id="484020"/>
    <lineage>
        <taxon>Bacteria</taxon>
        <taxon>Bacillati</taxon>
        <taxon>Actinomycetota</taxon>
        <taxon>Actinomycetes</taxon>
        <taxon>Bifidobacteriales</taxon>
        <taxon>Bifidobacteriaceae</taxon>
        <taxon>Bifidobacterium</taxon>
    </lineage>
</organism>
<dbReference type="KEGG" id="bbf:BBB_0058"/>
<dbReference type="AlphaFoldDB" id="I3WFJ2"/>
<dbReference type="Proteomes" id="UP000006173">
    <property type="component" value="Chromosome"/>
</dbReference>
<accession>I3WFJ2</accession>
<protein>
    <submittedName>
        <fullName evidence="1">Uncharacterized protein</fullName>
    </submittedName>
</protein>
<dbReference type="RefSeq" id="WP_014759688.1">
    <property type="nucleotide sequence ID" value="NC_017999.1"/>
</dbReference>